<evidence type="ECO:0000313" key="2">
    <source>
        <dbReference type="Proteomes" id="UP000199820"/>
    </source>
</evidence>
<keyword evidence="2" id="KW-1185">Reference proteome</keyword>
<dbReference type="Proteomes" id="UP000199820">
    <property type="component" value="Unassembled WGS sequence"/>
</dbReference>
<evidence type="ECO:0000313" key="1">
    <source>
        <dbReference type="EMBL" id="SES92841.1"/>
    </source>
</evidence>
<name>A0A1I0AF79_9FIRM</name>
<evidence type="ECO:0008006" key="3">
    <source>
        <dbReference type="Google" id="ProtNLM"/>
    </source>
</evidence>
<dbReference type="InterPro" id="IPR029068">
    <property type="entry name" value="Glyas_Bleomycin-R_OHBP_Dase"/>
</dbReference>
<gene>
    <name evidence="1" type="ORF">SAMN04487771_100210</name>
</gene>
<protein>
    <recommendedName>
        <fullName evidence="3">VOC domain-containing protein</fullName>
    </recommendedName>
</protein>
<dbReference type="EMBL" id="FOIL01000002">
    <property type="protein sequence ID" value="SES92841.1"/>
    <property type="molecule type" value="Genomic_DNA"/>
</dbReference>
<organism evidence="1 2">
    <name type="scientific">[Clostridium] aminophilum</name>
    <dbReference type="NCBI Taxonomy" id="1526"/>
    <lineage>
        <taxon>Bacteria</taxon>
        <taxon>Bacillati</taxon>
        <taxon>Bacillota</taxon>
        <taxon>Clostridia</taxon>
        <taxon>Lachnospirales</taxon>
        <taxon>Lachnospiraceae</taxon>
    </lineage>
</organism>
<sequence length="128" mass="14333">MKITSFNPLICTRHADEIVKVFEELGFKTAHVKEKLNDEDITEFRLKDANGFHVDVSSAGDKLPMPNDLTVIRINVDDFDEAMKFFADKGFFNPLGNRTIDGGSSKDAILLAPSGFGIRLIQHIKNHD</sequence>
<dbReference type="AlphaFoldDB" id="A0A1I0AF79"/>
<reference evidence="1 2" key="1">
    <citation type="submission" date="2016-10" db="EMBL/GenBank/DDBJ databases">
        <authorList>
            <person name="de Groot N.N."/>
        </authorList>
    </citation>
    <scope>NUCLEOTIDE SEQUENCE [LARGE SCALE GENOMIC DNA]</scope>
    <source>
        <strain evidence="1 2">KH1P1</strain>
    </source>
</reference>
<proteinExistence type="predicted"/>
<dbReference type="Gene3D" id="3.10.180.10">
    <property type="entry name" value="2,3-Dihydroxybiphenyl 1,2-Dioxygenase, domain 1"/>
    <property type="match status" value="1"/>
</dbReference>
<accession>A0A1I0AF79</accession>
<dbReference type="SUPFAM" id="SSF54593">
    <property type="entry name" value="Glyoxalase/Bleomycin resistance protein/Dihydroxybiphenyl dioxygenase"/>
    <property type="match status" value="1"/>
</dbReference>